<feature type="compositionally biased region" description="Polar residues" evidence="1">
    <location>
        <begin position="85"/>
        <end position="108"/>
    </location>
</feature>
<dbReference type="EMBL" id="VSWD01000001">
    <property type="protein sequence ID" value="KAK3108112.1"/>
    <property type="molecule type" value="Genomic_DNA"/>
</dbReference>
<feature type="region of interest" description="Disordered" evidence="1">
    <location>
        <begin position="69"/>
        <end position="130"/>
    </location>
</feature>
<evidence type="ECO:0000256" key="1">
    <source>
        <dbReference type="SAM" id="MobiDB-lite"/>
    </source>
</evidence>
<feature type="compositionally biased region" description="Basic and acidic residues" evidence="1">
    <location>
        <begin position="19"/>
        <end position="40"/>
    </location>
</feature>
<feature type="region of interest" description="Disordered" evidence="1">
    <location>
        <begin position="19"/>
        <end position="46"/>
    </location>
</feature>
<comment type="caution">
    <text evidence="2">The sequence shown here is derived from an EMBL/GenBank/DDBJ whole genome shotgun (WGS) entry which is preliminary data.</text>
</comment>
<organism evidence="2 3">
    <name type="scientific">Pinctada imbricata</name>
    <name type="common">Atlantic pearl-oyster</name>
    <name type="synonym">Pinctada martensii</name>
    <dbReference type="NCBI Taxonomy" id="66713"/>
    <lineage>
        <taxon>Eukaryota</taxon>
        <taxon>Metazoa</taxon>
        <taxon>Spiralia</taxon>
        <taxon>Lophotrochozoa</taxon>
        <taxon>Mollusca</taxon>
        <taxon>Bivalvia</taxon>
        <taxon>Autobranchia</taxon>
        <taxon>Pteriomorphia</taxon>
        <taxon>Pterioida</taxon>
        <taxon>Pterioidea</taxon>
        <taxon>Pteriidae</taxon>
        <taxon>Pinctada</taxon>
    </lineage>
</organism>
<feature type="compositionally biased region" description="Acidic residues" evidence="1">
    <location>
        <begin position="112"/>
        <end position="130"/>
    </location>
</feature>
<proteinExistence type="predicted"/>
<protein>
    <submittedName>
        <fullName evidence="2">Uncharacterized protein</fullName>
    </submittedName>
</protein>
<name>A0AA88YMS6_PINIB</name>
<reference evidence="2" key="1">
    <citation type="submission" date="2019-08" db="EMBL/GenBank/DDBJ databases">
        <title>The improved chromosome-level genome for the pearl oyster Pinctada fucata martensii using PacBio sequencing and Hi-C.</title>
        <authorList>
            <person name="Zheng Z."/>
        </authorList>
    </citation>
    <scope>NUCLEOTIDE SEQUENCE</scope>
    <source>
        <strain evidence="2">ZZ-2019</strain>
        <tissue evidence="2">Adductor muscle</tissue>
    </source>
</reference>
<gene>
    <name evidence="2" type="ORF">FSP39_001466</name>
</gene>
<dbReference type="Proteomes" id="UP001186944">
    <property type="component" value="Unassembled WGS sequence"/>
</dbReference>
<evidence type="ECO:0000313" key="2">
    <source>
        <dbReference type="EMBL" id="KAK3108112.1"/>
    </source>
</evidence>
<accession>A0AA88YMS6</accession>
<keyword evidence="3" id="KW-1185">Reference proteome</keyword>
<evidence type="ECO:0000313" key="3">
    <source>
        <dbReference type="Proteomes" id="UP001186944"/>
    </source>
</evidence>
<sequence>MERNQVFCEYQIRASKELKSEFVEDKKPKEKTSSKDKNDNEMSGSRKFFNYVKRHIRLRRKTKPTEVQEINIVPEDDGETWVRKSPNSATSRSSIESKTCSEKSNQNSNEEDKVEVENFDGDDISISECT</sequence>
<dbReference type="AlphaFoldDB" id="A0AA88YMS6"/>